<feature type="non-terminal residue" evidence="2">
    <location>
        <position position="59"/>
    </location>
</feature>
<dbReference type="AlphaFoldDB" id="A0A6J4P6H0"/>
<organism evidence="2">
    <name type="scientific">uncultured Phycisphaerae bacterium</name>
    <dbReference type="NCBI Taxonomy" id="904963"/>
    <lineage>
        <taxon>Bacteria</taxon>
        <taxon>Pseudomonadati</taxon>
        <taxon>Planctomycetota</taxon>
        <taxon>Phycisphaerae</taxon>
        <taxon>environmental samples</taxon>
    </lineage>
</organism>
<evidence type="ECO:0000313" key="2">
    <source>
        <dbReference type="EMBL" id="CAA9407581.1"/>
    </source>
</evidence>
<feature type="region of interest" description="Disordered" evidence="1">
    <location>
        <begin position="1"/>
        <end position="59"/>
    </location>
</feature>
<protein>
    <submittedName>
        <fullName evidence="2">Uncharacterized protein</fullName>
    </submittedName>
</protein>
<proteinExistence type="predicted"/>
<accession>A0A6J4P6H0</accession>
<evidence type="ECO:0000256" key="1">
    <source>
        <dbReference type="SAM" id="MobiDB-lite"/>
    </source>
</evidence>
<name>A0A6J4P6H0_9BACT</name>
<reference evidence="2" key="1">
    <citation type="submission" date="2020-02" db="EMBL/GenBank/DDBJ databases">
        <authorList>
            <person name="Meier V. D."/>
        </authorList>
    </citation>
    <scope>NUCLEOTIDE SEQUENCE</scope>
    <source>
        <strain evidence="2">AVDCRST_MAG64</strain>
    </source>
</reference>
<feature type="non-terminal residue" evidence="2">
    <location>
        <position position="1"/>
    </location>
</feature>
<sequence length="59" mass="6073">ESETLQTEPVARAGDERVRRRSAGEAGRAAAGDSPAEGPVQKPEPAPRPQGHAEAAADL</sequence>
<dbReference type="EMBL" id="CADCUQ010000471">
    <property type="protein sequence ID" value="CAA9407581.1"/>
    <property type="molecule type" value="Genomic_DNA"/>
</dbReference>
<gene>
    <name evidence="2" type="ORF">AVDCRST_MAG64-2101</name>
</gene>